<evidence type="ECO:0000313" key="4">
    <source>
        <dbReference type="Proteomes" id="UP001408789"/>
    </source>
</evidence>
<feature type="compositionally biased region" description="Low complexity" evidence="1">
    <location>
        <begin position="245"/>
        <end position="255"/>
    </location>
</feature>
<feature type="region of interest" description="Disordered" evidence="1">
    <location>
        <begin position="285"/>
        <end position="386"/>
    </location>
</feature>
<dbReference type="GO" id="GO:0072344">
    <property type="term" value="P:rescue of stalled ribosome"/>
    <property type="evidence" value="ECO:0007669"/>
    <property type="project" value="InterPro"/>
</dbReference>
<evidence type="ECO:0000256" key="1">
    <source>
        <dbReference type="SAM" id="MobiDB-lite"/>
    </source>
</evidence>
<feature type="region of interest" description="Disordered" evidence="1">
    <location>
        <begin position="231"/>
        <end position="255"/>
    </location>
</feature>
<comment type="caution">
    <text evidence="3">The sequence shown here is derived from an EMBL/GenBank/DDBJ whole genome shotgun (WGS) entry which is preliminary data.</text>
</comment>
<keyword evidence="4" id="KW-1185">Reference proteome</keyword>
<feature type="domain" description="ZNF598/HEL2 PAH" evidence="2">
    <location>
        <begin position="153"/>
        <end position="228"/>
    </location>
</feature>
<feature type="compositionally biased region" description="Polar residues" evidence="1">
    <location>
        <begin position="65"/>
        <end position="85"/>
    </location>
</feature>
<dbReference type="InterPro" id="IPR044288">
    <property type="entry name" value="ZNF598/HEL2"/>
</dbReference>
<reference evidence="3 4" key="1">
    <citation type="submission" date="2024-04" db="EMBL/GenBank/DDBJ databases">
        <title>The reference genome of an endangered Asteraceae, Deinandra increscens subsp. villosa, native to the Central Coast of California.</title>
        <authorList>
            <person name="Guilliams M."/>
            <person name="Hasenstab-Lehman K."/>
            <person name="Meyer R."/>
            <person name="Mcevoy S."/>
        </authorList>
    </citation>
    <scope>NUCLEOTIDE SEQUENCE [LARGE SCALE GENOMIC DNA]</scope>
    <source>
        <tissue evidence="3">Leaf</tissue>
    </source>
</reference>
<feature type="region of interest" description="Disordered" evidence="1">
    <location>
        <begin position="1"/>
        <end position="44"/>
    </location>
</feature>
<dbReference type="GO" id="GO:0016567">
    <property type="term" value="P:protein ubiquitination"/>
    <property type="evidence" value="ECO:0007669"/>
    <property type="project" value="TreeGrafter"/>
</dbReference>
<dbReference type="EMBL" id="JBCNJP010000012">
    <property type="protein sequence ID" value="KAK9070040.1"/>
    <property type="molecule type" value="Genomic_DNA"/>
</dbReference>
<feature type="compositionally biased region" description="Basic and acidic residues" evidence="1">
    <location>
        <begin position="315"/>
        <end position="327"/>
    </location>
</feature>
<sequence length="386" mass="41931">MAVSHRTRNTPLEESAFPPLSTPPAANAQKPNGIPKNSMAENLRRQNQRKVNVVNTGPAWPAATRFNNNQPSSSSVSRTVNTANTSPLVISGQRKSTVSPIVAPPSNRISHSTSAPNLIDASLASDFPPVSSLHSRKVPENGPSTKRVEEVYAANKSMVEKIRAGLGDDQEKYSNFKEVSAQYRQGVMDAETYLVYVDQFGLSHLVLDLARLLPDPQKEKELIAVYNANRAVSGPKGNDRKNKGKSVVNNGNSSNKLADNILSTVRELQSNYRLPPEEVEILSKDGYRATSKGKSKVEVDDRTSPGGLLVINPPKSERNGDDGEVKGKQQRKKTSKFLRARLGNGSLAEEESGGNEAQDSNDGVPVRGVWRNGGGHRLIGKDQKRP</sequence>
<organism evidence="3 4">
    <name type="scientific">Deinandra increscens subsp. villosa</name>
    <dbReference type="NCBI Taxonomy" id="3103831"/>
    <lineage>
        <taxon>Eukaryota</taxon>
        <taxon>Viridiplantae</taxon>
        <taxon>Streptophyta</taxon>
        <taxon>Embryophyta</taxon>
        <taxon>Tracheophyta</taxon>
        <taxon>Spermatophyta</taxon>
        <taxon>Magnoliopsida</taxon>
        <taxon>eudicotyledons</taxon>
        <taxon>Gunneridae</taxon>
        <taxon>Pentapetalae</taxon>
        <taxon>asterids</taxon>
        <taxon>campanulids</taxon>
        <taxon>Asterales</taxon>
        <taxon>Asteraceae</taxon>
        <taxon>Asteroideae</taxon>
        <taxon>Heliantheae alliance</taxon>
        <taxon>Madieae</taxon>
        <taxon>Madiinae</taxon>
        <taxon>Deinandra</taxon>
    </lineage>
</organism>
<dbReference type="Pfam" id="PF23202">
    <property type="entry name" value="PAH_ZNF598"/>
    <property type="match status" value="1"/>
</dbReference>
<name>A0AAP0DBT4_9ASTR</name>
<dbReference type="Proteomes" id="UP001408789">
    <property type="component" value="Unassembled WGS sequence"/>
</dbReference>
<dbReference type="PANTHER" id="PTHR22938:SF0">
    <property type="entry name" value="E3 UBIQUITIN-PROTEIN LIGASE ZNF598"/>
    <property type="match status" value="1"/>
</dbReference>
<dbReference type="PANTHER" id="PTHR22938">
    <property type="entry name" value="ZINC FINGER PROTEIN 598"/>
    <property type="match status" value="1"/>
</dbReference>
<dbReference type="InterPro" id="IPR057634">
    <property type="entry name" value="PAH_ZNF598/HEL2"/>
</dbReference>
<gene>
    <name evidence="3" type="ORF">SSX86_010439</name>
</gene>
<protein>
    <recommendedName>
        <fullName evidence="2">ZNF598/HEL2 PAH domain-containing protein</fullName>
    </recommendedName>
</protein>
<evidence type="ECO:0000259" key="2">
    <source>
        <dbReference type="Pfam" id="PF23202"/>
    </source>
</evidence>
<feature type="compositionally biased region" description="Basic residues" evidence="1">
    <location>
        <begin position="328"/>
        <end position="339"/>
    </location>
</feature>
<dbReference type="AlphaFoldDB" id="A0AAP0DBT4"/>
<dbReference type="GO" id="GO:0061630">
    <property type="term" value="F:ubiquitin protein ligase activity"/>
    <property type="evidence" value="ECO:0007669"/>
    <property type="project" value="InterPro"/>
</dbReference>
<proteinExistence type="predicted"/>
<dbReference type="GO" id="GO:0043022">
    <property type="term" value="F:ribosome binding"/>
    <property type="evidence" value="ECO:0007669"/>
    <property type="project" value="TreeGrafter"/>
</dbReference>
<feature type="region of interest" description="Disordered" evidence="1">
    <location>
        <begin position="60"/>
        <end position="85"/>
    </location>
</feature>
<evidence type="ECO:0000313" key="3">
    <source>
        <dbReference type="EMBL" id="KAK9070040.1"/>
    </source>
</evidence>
<accession>A0AAP0DBT4</accession>